<keyword evidence="4" id="KW-1185">Reference proteome</keyword>
<evidence type="ECO:0000313" key="4">
    <source>
        <dbReference type="Proteomes" id="UP001227192"/>
    </source>
</evidence>
<proteinExistence type="predicted"/>
<name>A0AAI9TI55_PENTH</name>
<gene>
    <name evidence="3" type="ORF">VN97_g6165</name>
</gene>
<reference evidence="3" key="2">
    <citation type="journal article" date="2016" name="Fungal Biol.">
        <title>Ochratoxin A production by Penicillium thymicola.</title>
        <authorList>
            <person name="Nguyen H.D.T."/>
            <person name="McMullin D.R."/>
            <person name="Ponomareva E."/>
            <person name="Riley R."/>
            <person name="Pomraning K.R."/>
            <person name="Baker S.E."/>
            <person name="Seifert K.A."/>
        </authorList>
    </citation>
    <scope>NUCLEOTIDE SEQUENCE</scope>
    <source>
        <strain evidence="3">DAOM 180753</strain>
    </source>
</reference>
<evidence type="ECO:0008006" key="5">
    <source>
        <dbReference type="Google" id="ProtNLM"/>
    </source>
</evidence>
<feature type="region of interest" description="Disordered" evidence="1">
    <location>
        <begin position="1"/>
        <end position="26"/>
    </location>
</feature>
<feature type="compositionally biased region" description="Polar residues" evidence="1">
    <location>
        <begin position="9"/>
        <end position="24"/>
    </location>
</feature>
<comment type="caution">
    <text evidence="3">The sequence shown here is derived from an EMBL/GenBank/DDBJ whole genome shotgun (WGS) entry which is preliminary data.</text>
</comment>
<feature type="transmembrane region" description="Helical" evidence="2">
    <location>
        <begin position="119"/>
        <end position="136"/>
    </location>
</feature>
<evidence type="ECO:0000313" key="3">
    <source>
        <dbReference type="EMBL" id="KAJ9487143.1"/>
    </source>
</evidence>
<evidence type="ECO:0000256" key="2">
    <source>
        <dbReference type="SAM" id="Phobius"/>
    </source>
</evidence>
<sequence>MSAFGSRRLQVSSVEGKNPQTQQVDLDPGYGGVQSSHKCIGDLEDFFGYTFREDPSMMVNLSSCSARIPIRSSLLRPCFLFFFLFAISLYQIHRARLVPRSSDLPAMSYMSFQFSSRRSSFLFFFFPFFFSFPVVMRKE</sequence>
<dbReference type="AlphaFoldDB" id="A0AAI9TI55"/>
<keyword evidence="2" id="KW-0812">Transmembrane</keyword>
<evidence type="ECO:0000256" key="1">
    <source>
        <dbReference type="SAM" id="MobiDB-lite"/>
    </source>
</evidence>
<dbReference type="Proteomes" id="UP001227192">
    <property type="component" value="Unassembled WGS sequence"/>
</dbReference>
<accession>A0AAI9TI55</accession>
<protein>
    <recommendedName>
        <fullName evidence="5">Transmembrane protein</fullName>
    </recommendedName>
</protein>
<reference evidence="3" key="1">
    <citation type="submission" date="2015-06" db="EMBL/GenBank/DDBJ databases">
        <authorList>
            <person name="Nguyen H."/>
        </authorList>
    </citation>
    <scope>NUCLEOTIDE SEQUENCE</scope>
    <source>
        <strain evidence="3">DAOM 180753</strain>
    </source>
</reference>
<feature type="transmembrane region" description="Helical" evidence="2">
    <location>
        <begin position="74"/>
        <end position="92"/>
    </location>
</feature>
<keyword evidence="2" id="KW-1133">Transmembrane helix</keyword>
<dbReference type="EMBL" id="LACB01000173">
    <property type="protein sequence ID" value="KAJ9487143.1"/>
    <property type="molecule type" value="Genomic_DNA"/>
</dbReference>
<organism evidence="3 4">
    <name type="scientific">Penicillium thymicola</name>
    <dbReference type="NCBI Taxonomy" id="293382"/>
    <lineage>
        <taxon>Eukaryota</taxon>
        <taxon>Fungi</taxon>
        <taxon>Dikarya</taxon>
        <taxon>Ascomycota</taxon>
        <taxon>Pezizomycotina</taxon>
        <taxon>Eurotiomycetes</taxon>
        <taxon>Eurotiomycetidae</taxon>
        <taxon>Eurotiales</taxon>
        <taxon>Aspergillaceae</taxon>
        <taxon>Penicillium</taxon>
    </lineage>
</organism>
<keyword evidence="2" id="KW-0472">Membrane</keyword>